<dbReference type="AlphaFoldDB" id="A0A0R1VQK8"/>
<comment type="similarity">
    <text evidence="1 10">Belongs to the class-II pyridine nucleotide-disulfide oxidoreductase family.</text>
</comment>
<dbReference type="InterPro" id="IPR005982">
    <property type="entry name" value="Thioredox_Rdtase"/>
</dbReference>
<dbReference type="SUPFAM" id="SSF51905">
    <property type="entry name" value="FAD/NAD(P)-binding domain"/>
    <property type="match status" value="1"/>
</dbReference>
<evidence type="ECO:0000256" key="8">
    <source>
        <dbReference type="ARBA" id="ARBA00023284"/>
    </source>
</evidence>
<sequence length="318" mass="34408">MRMSKKYDVIVIGAGPGGMTAALYASRSNLSVLMLDRGIYGGQMNNTAEIENYPGFNSILGPELGEKMYASATQFGAEYAYGTVSDVIDHGTYKTVKTDEGEYETKAVVIATGAEHRHLNVPGEDQYSGMGVSYCAVCDGAFFKGREVAVIGGGDSAVEEGLYLANLASKVTVVHRRDQLRAQKILQRRAFANDKMSFVWNAQVESIDGDGQGIKSVKYRDKITGEEKTLPAEGVFIYVGIEPMTEPFKNLGILNEAGWIETDETTRTKVPGVFAVGDVRDKHLRQIANAVGEGGLAGQAVFDYLQELGDTETTVAEK</sequence>
<keyword evidence="4 10" id="KW-0285">Flavoprotein</keyword>
<protein>
    <recommendedName>
        <fullName evidence="3 10">Thioredoxin reductase</fullName>
        <ecNumber evidence="10">1.8.1.9</ecNumber>
    </recommendedName>
</protein>
<evidence type="ECO:0000256" key="1">
    <source>
        <dbReference type="ARBA" id="ARBA00009333"/>
    </source>
</evidence>
<gene>
    <name evidence="13" type="ORF">FC15_GL000775</name>
</gene>
<dbReference type="InterPro" id="IPR050097">
    <property type="entry name" value="Ferredoxin-NADP_redctase_2"/>
</dbReference>
<keyword evidence="8 10" id="KW-0676">Redox-active center</keyword>
<keyword evidence="5 10" id="KW-0274">FAD</keyword>
<dbReference type="InterPro" id="IPR036188">
    <property type="entry name" value="FAD/NAD-bd_sf"/>
</dbReference>
<keyword evidence="6 10" id="KW-0560">Oxidoreductase</keyword>
<evidence type="ECO:0000256" key="11">
    <source>
        <dbReference type="RuleBase" id="RU003881"/>
    </source>
</evidence>
<dbReference type="PANTHER" id="PTHR48105">
    <property type="entry name" value="THIOREDOXIN REDUCTASE 1-RELATED-RELATED"/>
    <property type="match status" value="1"/>
</dbReference>
<evidence type="ECO:0000256" key="5">
    <source>
        <dbReference type="ARBA" id="ARBA00022827"/>
    </source>
</evidence>
<evidence type="ECO:0000259" key="12">
    <source>
        <dbReference type="Pfam" id="PF07992"/>
    </source>
</evidence>
<reference evidence="13 14" key="1">
    <citation type="journal article" date="2015" name="Genome Announc.">
        <title>Expanding the biotechnology potential of lactobacilli through comparative genomics of 213 strains and associated genera.</title>
        <authorList>
            <person name="Sun Z."/>
            <person name="Harris H.M."/>
            <person name="McCann A."/>
            <person name="Guo C."/>
            <person name="Argimon S."/>
            <person name="Zhang W."/>
            <person name="Yang X."/>
            <person name="Jeffery I.B."/>
            <person name="Cooney J.C."/>
            <person name="Kagawa T.F."/>
            <person name="Liu W."/>
            <person name="Song Y."/>
            <person name="Salvetti E."/>
            <person name="Wrobel A."/>
            <person name="Rasinkangas P."/>
            <person name="Parkhill J."/>
            <person name="Rea M.C."/>
            <person name="O'Sullivan O."/>
            <person name="Ritari J."/>
            <person name="Douillard F.P."/>
            <person name="Paul Ross R."/>
            <person name="Yang R."/>
            <person name="Briner A.E."/>
            <person name="Felis G.E."/>
            <person name="de Vos W.M."/>
            <person name="Barrangou R."/>
            <person name="Klaenhammer T.R."/>
            <person name="Caufield P.W."/>
            <person name="Cui Y."/>
            <person name="Zhang H."/>
            <person name="O'Toole P.W."/>
        </authorList>
    </citation>
    <scope>NUCLEOTIDE SEQUENCE [LARGE SCALE GENOMIC DNA]</scope>
    <source>
        <strain evidence="13 14">DSM 17758</strain>
    </source>
</reference>
<dbReference type="STRING" id="1423735.FC15_GL000775"/>
<accession>A0A0R1VQK8</accession>
<evidence type="ECO:0000313" key="14">
    <source>
        <dbReference type="Proteomes" id="UP000051315"/>
    </source>
</evidence>
<name>A0A0R1VQK8_9LACO</name>
<dbReference type="Pfam" id="PF07992">
    <property type="entry name" value="Pyr_redox_2"/>
    <property type="match status" value="1"/>
</dbReference>
<evidence type="ECO:0000256" key="7">
    <source>
        <dbReference type="ARBA" id="ARBA00023157"/>
    </source>
</evidence>
<evidence type="ECO:0000256" key="2">
    <source>
        <dbReference type="ARBA" id="ARBA00011738"/>
    </source>
</evidence>
<evidence type="ECO:0000313" key="13">
    <source>
        <dbReference type="EMBL" id="KRM08094.1"/>
    </source>
</evidence>
<dbReference type="PRINTS" id="PR00368">
    <property type="entry name" value="FADPNR"/>
</dbReference>
<dbReference type="Proteomes" id="UP000051315">
    <property type="component" value="Unassembled WGS sequence"/>
</dbReference>
<dbReference type="InterPro" id="IPR008255">
    <property type="entry name" value="Pyr_nucl-diS_OxRdtase_2_AS"/>
</dbReference>
<organism evidence="13 14">
    <name type="scientific">Lapidilactobacillus concavus DSM 17758</name>
    <dbReference type="NCBI Taxonomy" id="1423735"/>
    <lineage>
        <taxon>Bacteria</taxon>
        <taxon>Bacillati</taxon>
        <taxon>Bacillota</taxon>
        <taxon>Bacilli</taxon>
        <taxon>Lactobacillales</taxon>
        <taxon>Lactobacillaceae</taxon>
        <taxon>Lapidilactobacillus</taxon>
    </lineage>
</organism>
<evidence type="ECO:0000256" key="3">
    <source>
        <dbReference type="ARBA" id="ARBA00018719"/>
    </source>
</evidence>
<evidence type="ECO:0000256" key="9">
    <source>
        <dbReference type="ARBA" id="ARBA00048132"/>
    </source>
</evidence>
<evidence type="ECO:0000256" key="10">
    <source>
        <dbReference type="RuleBase" id="RU003880"/>
    </source>
</evidence>
<dbReference type="NCBIfam" id="TIGR01292">
    <property type="entry name" value="TRX_reduct"/>
    <property type="match status" value="1"/>
</dbReference>
<evidence type="ECO:0000256" key="6">
    <source>
        <dbReference type="ARBA" id="ARBA00023002"/>
    </source>
</evidence>
<keyword evidence="11" id="KW-0521">NADP</keyword>
<dbReference type="GO" id="GO:0019430">
    <property type="term" value="P:removal of superoxide radicals"/>
    <property type="evidence" value="ECO:0007669"/>
    <property type="project" value="UniProtKB-UniRule"/>
</dbReference>
<comment type="caution">
    <text evidence="13">The sequence shown here is derived from an EMBL/GenBank/DDBJ whole genome shotgun (WGS) entry which is preliminary data.</text>
</comment>
<keyword evidence="7" id="KW-1015">Disulfide bond</keyword>
<dbReference type="GO" id="GO:0005737">
    <property type="term" value="C:cytoplasm"/>
    <property type="evidence" value="ECO:0007669"/>
    <property type="project" value="InterPro"/>
</dbReference>
<dbReference type="EMBL" id="AZFX01000094">
    <property type="protein sequence ID" value="KRM08094.1"/>
    <property type="molecule type" value="Genomic_DNA"/>
</dbReference>
<comment type="catalytic activity">
    <reaction evidence="9 10">
        <text>[thioredoxin]-dithiol + NADP(+) = [thioredoxin]-disulfide + NADPH + H(+)</text>
        <dbReference type="Rhea" id="RHEA:20345"/>
        <dbReference type="Rhea" id="RHEA-COMP:10698"/>
        <dbReference type="Rhea" id="RHEA-COMP:10700"/>
        <dbReference type="ChEBI" id="CHEBI:15378"/>
        <dbReference type="ChEBI" id="CHEBI:29950"/>
        <dbReference type="ChEBI" id="CHEBI:50058"/>
        <dbReference type="ChEBI" id="CHEBI:57783"/>
        <dbReference type="ChEBI" id="CHEBI:58349"/>
        <dbReference type="EC" id="1.8.1.9"/>
    </reaction>
</comment>
<evidence type="ECO:0000256" key="4">
    <source>
        <dbReference type="ARBA" id="ARBA00022630"/>
    </source>
</evidence>
<dbReference type="PROSITE" id="PS00573">
    <property type="entry name" value="PYRIDINE_REDOX_2"/>
    <property type="match status" value="1"/>
</dbReference>
<dbReference type="InterPro" id="IPR023753">
    <property type="entry name" value="FAD/NAD-binding_dom"/>
</dbReference>
<dbReference type="EC" id="1.8.1.9" evidence="10"/>
<dbReference type="PRINTS" id="PR00469">
    <property type="entry name" value="PNDRDTASEII"/>
</dbReference>
<dbReference type="Gene3D" id="3.50.50.60">
    <property type="entry name" value="FAD/NAD(P)-binding domain"/>
    <property type="match status" value="2"/>
</dbReference>
<comment type="cofactor">
    <cofactor evidence="11">
        <name>FAD</name>
        <dbReference type="ChEBI" id="CHEBI:57692"/>
    </cofactor>
    <text evidence="11">Binds 1 FAD per subunit.</text>
</comment>
<dbReference type="GO" id="GO:0004791">
    <property type="term" value="F:thioredoxin-disulfide reductase (NADPH) activity"/>
    <property type="evidence" value="ECO:0007669"/>
    <property type="project" value="UniProtKB-UniRule"/>
</dbReference>
<feature type="domain" description="FAD/NAD(P)-binding" evidence="12">
    <location>
        <begin position="7"/>
        <end position="294"/>
    </location>
</feature>
<dbReference type="PATRIC" id="fig|1423735.3.peg.806"/>
<comment type="subunit">
    <text evidence="2 10">Homodimer.</text>
</comment>
<proteinExistence type="inferred from homology"/>
<keyword evidence="14" id="KW-1185">Reference proteome</keyword>